<accession>A0A9X1NYN3</accession>
<evidence type="ECO:0000259" key="5">
    <source>
        <dbReference type="Pfam" id="PF25963"/>
    </source>
</evidence>
<sequence>MNAQPRKQDLAEAKPLPADAPAETAKSDDGAKTATGEAEPAAESAAPDTASTPAKKKRGGLRRLLIVSVPLVLAVAGAYYWVTGGRYVETDDAYVHQDRVTVMPQVSGEIAEVEVAENQEVGAGQVLFTIDGSAYRAAVEQAKANLESARLTVEKLKAAYQQAVVDARTTGDSVATAQATFDRQQALVKHGVSSQSTFDDARLALQKAQGDQASAQQAVISAKAALAGDPNIATDKHPTVMQALAALHSAQLDLDHTVVRASEPGVVSQTDRLQVGQYVTPSMSVMAIVEGDESWVDANYKETDLTHMRAGQPVTLTFDAYPDVSLDGIVGSIGAGTGSEFALLPAQNATGNWVKVVQRVPVRIHIEKDADLPPLRAGMSADVTVDTGQVRGFPDFMEPVTTALGLDQWIRSQNAVAATRDEDGAKLATTKGSDAPVPAATTTGGAAGATRSQ</sequence>
<evidence type="ECO:0000256" key="1">
    <source>
        <dbReference type="ARBA" id="ARBA00004196"/>
    </source>
</evidence>
<feature type="transmembrane region" description="Helical" evidence="3">
    <location>
        <begin position="64"/>
        <end position="82"/>
    </location>
</feature>
<evidence type="ECO:0000256" key="3">
    <source>
        <dbReference type="SAM" id="Phobius"/>
    </source>
</evidence>
<feature type="region of interest" description="Disordered" evidence="2">
    <location>
        <begin position="1"/>
        <end position="55"/>
    </location>
</feature>
<dbReference type="Gene3D" id="2.40.50.100">
    <property type="match status" value="1"/>
</dbReference>
<dbReference type="SUPFAM" id="SSF111369">
    <property type="entry name" value="HlyD-like secretion proteins"/>
    <property type="match status" value="2"/>
</dbReference>
<dbReference type="Proteomes" id="UP001139035">
    <property type="component" value="Unassembled WGS sequence"/>
</dbReference>
<feature type="domain" description="p-hydroxybenzoic acid efflux pump subunit AaeA-like beta-barrel" evidence="5">
    <location>
        <begin position="296"/>
        <end position="385"/>
    </location>
</feature>
<dbReference type="InterPro" id="IPR050739">
    <property type="entry name" value="MFP"/>
</dbReference>
<evidence type="ECO:0000313" key="6">
    <source>
        <dbReference type="EMBL" id="MCE7027293.1"/>
    </source>
</evidence>
<dbReference type="RefSeq" id="WP_233717990.1">
    <property type="nucleotide sequence ID" value="NZ_JAJUWU010000004.1"/>
</dbReference>
<dbReference type="Gene3D" id="2.40.30.170">
    <property type="match status" value="1"/>
</dbReference>
<feature type="compositionally biased region" description="Basic and acidic residues" evidence="2">
    <location>
        <begin position="1"/>
        <end position="12"/>
    </location>
</feature>
<evidence type="ECO:0000256" key="2">
    <source>
        <dbReference type="SAM" id="MobiDB-lite"/>
    </source>
</evidence>
<dbReference type="GO" id="GO:0030313">
    <property type="term" value="C:cell envelope"/>
    <property type="evidence" value="ECO:0007669"/>
    <property type="project" value="UniProtKB-SubCell"/>
</dbReference>
<dbReference type="PANTHER" id="PTHR30386">
    <property type="entry name" value="MEMBRANE FUSION SUBUNIT OF EMRAB-TOLC MULTIDRUG EFFLUX PUMP"/>
    <property type="match status" value="1"/>
</dbReference>
<dbReference type="AlphaFoldDB" id="A0A9X1NYN3"/>
<feature type="region of interest" description="Disordered" evidence="2">
    <location>
        <begin position="420"/>
        <end position="453"/>
    </location>
</feature>
<feature type="compositionally biased region" description="Low complexity" evidence="2">
    <location>
        <begin position="439"/>
        <end position="453"/>
    </location>
</feature>
<name>A0A9X1NYN3_9HYPH</name>
<dbReference type="Gene3D" id="1.10.287.470">
    <property type="entry name" value="Helix hairpin bin"/>
    <property type="match status" value="1"/>
</dbReference>
<evidence type="ECO:0000313" key="7">
    <source>
        <dbReference type="Proteomes" id="UP001139035"/>
    </source>
</evidence>
<gene>
    <name evidence="6" type="ORF">LZD57_04750</name>
</gene>
<dbReference type="InterPro" id="IPR058633">
    <property type="entry name" value="EmrA/FarA_HH"/>
</dbReference>
<reference evidence="6" key="1">
    <citation type="submission" date="2022-01" db="EMBL/GenBank/DDBJ databases">
        <title>Jiella avicenniae sp. nov., a novel endophytic bacterium isolated from bark of Avicennia marina.</title>
        <authorList>
            <person name="Tuo L."/>
        </authorList>
    </citation>
    <scope>NUCLEOTIDE SEQUENCE</scope>
    <source>
        <strain evidence="6">CBK1P-4</strain>
    </source>
</reference>
<dbReference type="GO" id="GO:0015562">
    <property type="term" value="F:efflux transmembrane transporter activity"/>
    <property type="evidence" value="ECO:0007669"/>
    <property type="project" value="InterPro"/>
</dbReference>
<keyword evidence="7" id="KW-1185">Reference proteome</keyword>
<dbReference type="Pfam" id="PF25963">
    <property type="entry name" value="Beta-barrel_AAEA"/>
    <property type="match status" value="1"/>
</dbReference>
<keyword evidence="3" id="KW-0472">Membrane</keyword>
<dbReference type="EMBL" id="JAJUWU010000004">
    <property type="protein sequence ID" value="MCE7027293.1"/>
    <property type="molecule type" value="Genomic_DNA"/>
</dbReference>
<evidence type="ECO:0000259" key="4">
    <source>
        <dbReference type="Pfam" id="PF25885"/>
    </source>
</evidence>
<comment type="caution">
    <text evidence="6">The sequence shown here is derived from an EMBL/GenBank/DDBJ whole genome shotgun (WGS) entry which is preliminary data.</text>
</comment>
<feature type="domain" description="Multidrug export protein EmrA/FarA alpha-helical hairpin" evidence="4">
    <location>
        <begin position="136"/>
        <end position="257"/>
    </location>
</feature>
<feature type="compositionally biased region" description="Low complexity" evidence="2">
    <location>
        <begin position="32"/>
        <end position="53"/>
    </location>
</feature>
<organism evidence="6 7">
    <name type="scientific">Jiella avicenniae</name>
    <dbReference type="NCBI Taxonomy" id="2907202"/>
    <lineage>
        <taxon>Bacteria</taxon>
        <taxon>Pseudomonadati</taxon>
        <taxon>Pseudomonadota</taxon>
        <taxon>Alphaproteobacteria</taxon>
        <taxon>Hyphomicrobiales</taxon>
        <taxon>Aurantimonadaceae</taxon>
        <taxon>Jiella</taxon>
    </lineage>
</organism>
<keyword evidence="3" id="KW-0812">Transmembrane</keyword>
<dbReference type="PANTHER" id="PTHR30386:SF19">
    <property type="entry name" value="MULTIDRUG EXPORT PROTEIN EMRA-RELATED"/>
    <property type="match status" value="1"/>
</dbReference>
<dbReference type="Pfam" id="PF25885">
    <property type="entry name" value="HH_EMRA"/>
    <property type="match status" value="1"/>
</dbReference>
<keyword evidence="3" id="KW-1133">Transmembrane helix</keyword>
<proteinExistence type="predicted"/>
<protein>
    <submittedName>
        <fullName evidence="6">HlyD family secretion protein</fullName>
    </submittedName>
</protein>
<dbReference type="InterPro" id="IPR058634">
    <property type="entry name" value="AaeA-lik-b-barrel"/>
</dbReference>
<comment type="subcellular location">
    <subcellularLocation>
        <location evidence="1">Cell envelope</location>
    </subcellularLocation>
</comment>